<dbReference type="Pfam" id="PF02670">
    <property type="entry name" value="DXP_reductoisom"/>
    <property type="match status" value="1"/>
</dbReference>
<feature type="binding site" evidence="9">
    <location>
        <position position="10"/>
    </location>
    <ligand>
        <name>NADPH</name>
        <dbReference type="ChEBI" id="CHEBI:57783"/>
    </ligand>
</feature>
<dbReference type="FunFam" id="3.40.50.720:FF:000045">
    <property type="entry name" value="1-deoxy-D-xylulose 5-phosphate reductoisomerase"/>
    <property type="match status" value="1"/>
</dbReference>
<feature type="binding site" evidence="9">
    <location>
        <position position="39"/>
    </location>
    <ligand>
        <name>NADPH</name>
        <dbReference type="ChEBI" id="CHEBI:57783"/>
    </ligand>
</feature>
<dbReference type="Gene3D" id="1.10.1740.10">
    <property type="match status" value="1"/>
</dbReference>
<name>A0A3G9GBW4_9CAUL</name>
<feature type="domain" description="DXP reductoisomerase C-terminal" evidence="12">
    <location>
        <begin position="261"/>
        <end position="384"/>
    </location>
</feature>
<dbReference type="UniPathway" id="UPA00056">
    <property type="reaction ID" value="UER00092"/>
</dbReference>
<feature type="binding site" evidence="9">
    <location>
        <position position="212"/>
    </location>
    <ligand>
        <name>1-deoxy-D-xylulose 5-phosphate</name>
        <dbReference type="ChEBI" id="CHEBI:57792"/>
    </ligand>
</feature>
<dbReference type="SUPFAM" id="SSF69055">
    <property type="entry name" value="1-deoxy-D-xylulose-5-phosphate reductoisomerase, C-terminal domain"/>
    <property type="match status" value="1"/>
</dbReference>
<gene>
    <name evidence="9" type="primary">dxr</name>
    <name evidence="13" type="ORF">EM6_2756</name>
</gene>
<dbReference type="Pfam" id="PF08436">
    <property type="entry name" value="DXP_redisom_C"/>
    <property type="match status" value="1"/>
</dbReference>
<keyword evidence="9" id="KW-0460">Magnesium</keyword>
<dbReference type="EC" id="1.1.1.267" evidence="9"/>
<keyword evidence="4 9" id="KW-0521">NADP</keyword>
<dbReference type="OrthoDB" id="9806546at2"/>
<feature type="binding site" evidence="9">
    <location>
        <position position="11"/>
    </location>
    <ligand>
        <name>NADPH</name>
        <dbReference type="ChEBI" id="CHEBI:57783"/>
    </ligand>
</feature>
<dbReference type="GO" id="GO:0030604">
    <property type="term" value="F:1-deoxy-D-xylulose-5-phosphate reductoisomerase activity"/>
    <property type="evidence" value="ECO:0007669"/>
    <property type="project" value="UniProtKB-UniRule"/>
</dbReference>
<reference evidence="14" key="2">
    <citation type="journal article" date="2017" name="Plant Physiol. Biochem.">
        <title>Differential oxidative and antioxidative response of duckweed Lemna minor toward plant growth promoting/inhibiting bacteria.</title>
        <authorList>
            <person name="Ishizawa H."/>
            <person name="Kuroda M."/>
            <person name="Morikawa M."/>
            <person name="Ike M."/>
        </authorList>
    </citation>
    <scope>NUCLEOTIDE SEQUENCE [LARGE SCALE GENOMIC DNA]</scope>
    <source>
        <strain evidence="14">M6</strain>
    </source>
</reference>
<feature type="binding site" evidence="9">
    <location>
        <position position="205"/>
    </location>
    <ligand>
        <name>NADPH</name>
        <dbReference type="ChEBI" id="CHEBI:57783"/>
    </ligand>
</feature>
<dbReference type="RefSeq" id="WP_126423737.1">
    <property type="nucleotide sequence ID" value="NZ_AP018828.1"/>
</dbReference>
<dbReference type="Proteomes" id="UP000278756">
    <property type="component" value="Chromosome 2"/>
</dbReference>
<dbReference type="HAMAP" id="MF_00183">
    <property type="entry name" value="DXP_reductoisom"/>
    <property type="match status" value="1"/>
</dbReference>
<feature type="binding site" evidence="9">
    <location>
        <position position="40"/>
    </location>
    <ligand>
        <name>NADPH</name>
        <dbReference type="ChEBI" id="CHEBI:57783"/>
    </ligand>
</feature>
<evidence type="ECO:0000256" key="5">
    <source>
        <dbReference type="ARBA" id="ARBA00023002"/>
    </source>
</evidence>
<dbReference type="Pfam" id="PF13288">
    <property type="entry name" value="DXPR_C"/>
    <property type="match status" value="1"/>
</dbReference>
<dbReference type="InterPro" id="IPR003821">
    <property type="entry name" value="DXP_reductoisomerase"/>
</dbReference>
<evidence type="ECO:0000256" key="9">
    <source>
        <dbReference type="HAMAP-Rule" id="MF_00183"/>
    </source>
</evidence>
<evidence type="ECO:0000256" key="7">
    <source>
        <dbReference type="ARBA" id="ARBA00023229"/>
    </source>
</evidence>
<feature type="binding site" evidence="9">
    <location>
        <position position="12"/>
    </location>
    <ligand>
        <name>NADPH</name>
        <dbReference type="ChEBI" id="CHEBI:57783"/>
    </ligand>
</feature>
<feature type="binding site" evidence="9">
    <location>
        <position position="152"/>
    </location>
    <ligand>
        <name>1-deoxy-D-xylulose 5-phosphate</name>
        <dbReference type="ChEBI" id="CHEBI:57792"/>
    </ligand>
</feature>
<dbReference type="InterPro" id="IPR026877">
    <property type="entry name" value="DXPR_C"/>
</dbReference>
<dbReference type="SUPFAM" id="SSF51735">
    <property type="entry name" value="NAD(P)-binding Rossmann-fold domains"/>
    <property type="match status" value="1"/>
</dbReference>
<keyword evidence="13" id="KW-0413">Isomerase</keyword>
<feature type="binding site" evidence="9">
    <location>
        <position position="199"/>
    </location>
    <ligand>
        <name>1-deoxy-D-xylulose 5-phosphate</name>
        <dbReference type="ChEBI" id="CHEBI:57792"/>
    </ligand>
</feature>
<protein>
    <recommendedName>
        <fullName evidence="9">1-deoxy-D-xylulose 5-phosphate reductoisomerase</fullName>
        <shortName evidence="9">DXP reductoisomerase</shortName>
        <ecNumber evidence="9">1.1.1.267</ecNumber>
    </recommendedName>
    <alternativeName>
        <fullName evidence="9">1-deoxyxylulose-5-phosphate reductoisomerase</fullName>
    </alternativeName>
    <alternativeName>
        <fullName evidence="9">2-C-methyl-D-erythritol 4-phosphate synthase</fullName>
    </alternativeName>
</protein>
<dbReference type="InterPro" id="IPR013644">
    <property type="entry name" value="DXP_reductoisomerase_C"/>
</dbReference>
<evidence type="ECO:0000259" key="11">
    <source>
        <dbReference type="Pfam" id="PF08436"/>
    </source>
</evidence>
<feature type="binding site" evidence="9">
    <location>
        <position position="218"/>
    </location>
    <ligand>
        <name>1-deoxy-D-xylulose 5-phosphate</name>
        <dbReference type="ChEBI" id="CHEBI:57792"/>
    </ligand>
</feature>
<dbReference type="InterPro" id="IPR013512">
    <property type="entry name" value="DXP_reductoisomerase_N"/>
</dbReference>
<evidence type="ECO:0000256" key="8">
    <source>
        <dbReference type="ARBA" id="ARBA00048543"/>
    </source>
</evidence>
<comment type="similarity">
    <text evidence="2 9">Belongs to the DXR family.</text>
</comment>
<dbReference type="GO" id="GO:0070402">
    <property type="term" value="F:NADPH binding"/>
    <property type="evidence" value="ECO:0007669"/>
    <property type="project" value="InterPro"/>
</dbReference>
<feature type="domain" description="1-deoxy-D-xylulose 5-phosphate reductoisomerase C-terminal" evidence="11">
    <location>
        <begin position="146"/>
        <end position="229"/>
    </location>
</feature>
<dbReference type="NCBIfam" id="TIGR00243">
    <property type="entry name" value="Dxr"/>
    <property type="match status" value="1"/>
</dbReference>
<dbReference type="PIRSF" id="PIRSF006205">
    <property type="entry name" value="Dxp_reductismrs"/>
    <property type="match status" value="1"/>
</dbReference>
<evidence type="ECO:0000256" key="6">
    <source>
        <dbReference type="ARBA" id="ARBA00023211"/>
    </source>
</evidence>
<feature type="domain" description="1-deoxy-D-xylulose 5-phosphate reductoisomerase N-terminal" evidence="10">
    <location>
        <begin position="4"/>
        <end position="132"/>
    </location>
</feature>
<evidence type="ECO:0000313" key="13">
    <source>
        <dbReference type="EMBL" id="BBF82129.1"/>
    </source>
</evidence>
<feature type="binding site" evidence="9">
    <location>
        <position position="152"/>
    </location>
    <ligand>
        <name>Mn(2+)</name>
        <dbReference type="ChEBI" id="CHEBI:29035"/>
    </ligand>
</feature>
<feature type="binding site" evidence="9">
    <location>
        <position position="221"/>
    </location>
    <ligand>
        <name>Mn(2+)</name>
        <dbReference type="ChEBI" id="CHEBI:29035"/>
    </ligand>
</feature>
<comment type="cofactor">
    <cofactor evidence="9">
        <name>Mg(2+)</name>
        <dbReference type="ChEBI" id="CHEBI:18420"/>
    </cofactor>
    <cofactor evidence="9">
        <name>Mn(2+)</name>
        <dbReference type="ChEBI" id="CHEBI:29035"/>
    </cofactor>
</comment>
<evidence type="ECO:0000256" key="2">
    <source>
        <dbReference type="ARBA" id="ARBA00006825"/>
    </source>
</evidence>
<dbReference type="SUPFAM" id="SSF55347">
    <property type="entry name" value="Glyceraldehyde-3-phosphate dehydrogenase-like, C-terminal domain"/>
    <property type="match status" value="1"/>
</dbReference>
<reference evidence="14" key="1">
    <citation type="journal article" date="2017" name="Biotechnol. Biofuels">
        <title>Evaluation of environmental bacterial communities as a factor affecting the growth of duckweed Lemna minor.</title>
        <authorList>
            <person name="Ishizawa H."/>
            <person name="Kuroda M."/>
            <person name="Morikawa M."/>
            <person name="Ike M."/>
        </authorList>
    </citation>
    <scope>NUCLEOTIDE SEQUENCE [LARGE SCALE GENOMIC DNA]</scope>
    <source>
        <strain evidence="14">M6</strain>
    </source>
</reference>
<feature type="binding site" evidence="9">
    <location>
        <position position="176"/>
    </location>
    <ligand>
        <name>1-deoxy-D-xylulose 5-phosphate</name>
        <dbReference type="ChEBI" id="CHEBI:57792"/>
    </ligand>
</feature>
<comment type="catalytic activity">
    <reaction evidence="8">
        <text>2-C-methyl-D-erythritol 4-phosphate + NADP(+) = 1-deoxy-D-xylulose 5-phosphate + NADPH + H(+)</text>
        <dbReference type="Rhea" id="RHEA:13717"/>
        <dbReference type="ChEBI" id="CHEBI:15378"/>
        <dbReference type="ChEBI" id="CHEBI:57783"/>
        <dbReference type="ChEBI" id="CHEBI:57792"/>
        <dbReference type="ChEBI" id="CHEBI:58262"/>
        <dbReference type="ChEBI" id="CHEBI:58349"/>
        <dbReference type="EC" id="1.1.1.267"/>
    </reaction>
    <physiologicalReaction direction="right-to-left" evidence="8">
        <dbReference type="Rhea" id="RHEA:13719"/>
    </physiologicalReaction>
</comment>
<dbReference type="GO" id="GO:0030145">
    <property type="term" value="F:manganese ion binding"/>
    <property type="evidence" value="ECO:0007669"/>
    <property type="project" value="TreeGrafter"/>
</dbReference>
<dbReference type="GO" id="GO:0051484">
    <property type="term" value="P:isopentenyl diphosphate biosynthetic process, methylerythritol 4-phosphate pathway involved in terpenoid biosynthetic process"/>
    <property type="evidence" value="ECO:0007669"/>
    <property type="project" value="TreeGrafter"/>
</dbReference>
<comment type="pathway">
    <text evidence="1 9">Isoprenoid biosynthesis; isopentenyl diphosphate biosynthesis via DXP pathway; isopentenyl diphosphate from 1-deoxy-D-xylulose 5-phosphate: step 1/6.</text>
</comment>
<dbReference type="EMBL" id="AP018828">
    <property type="protein sequence ID" value="BBF82129.1"/>
    <property type="molecule type" value="Genomic_DNA"/>
</dbReference>
<dbReference type="AlphaFoldDB" id="A0A3G9GBW4"/>
<keyword evidence="5 9" id="KW-0560">Oxidoreductase</keyword>
<keyword evidence="3 9" id="KW-0479">Metal-binding</keyword>
<sequence length="407" mass="43710">MRRISILGSTGSIGVSTLNLIEETLTPGEDYELEALCAGRNAALLAEQALKFRPRLAVLSDASQWADFSERMKGSGIEIACGPEAVEAAAARPVDWVMAAIVGIAGLRPVWAAAGTGATVALANKESLVCCGRSLILRAEAAGGRILPVDSEHNAIFQVFEEAERARIRRLILTASGGPFRGRQREDLAHVTREQALKHPNWSMGAKITIDSASLANKGLELIEAAYLFDMPSAQIDVLIHPQSVVHSLVEYSDGSTLAQMGPPDMRVPISYCLGWPQRHSWSAPPLDLCALSTLTFERPDTEAFPMLRLAREALEAGGLMPVVYNAANEVMVQAFLEGRIAFLDIPATVEAAMMRAQSLSMAFGNDLRHDVTHIERVDAETRAQLAASGEAARRAAGTQGQAFSQA</sequence>
<feature type="binding site" evidence="9">
    <location>
        <position position="150"/>
    </location>
    <ligand>
        <name>Mn(2+)</name>
        <dbReference type="ChEBI" id="CHEBI:29035"/>
    </ligand>
</feature>
<evidence type="ECO:0000256" key="1">
    <source>
        <dbReference type="ARBA" id="ARBA00005094"/>
    </source>
</evidence>
<feature type="binding site" evidence="9">
    <location>
        <position position="217"/>
    </location>
    <ligand>
        <name>1-deoxy-D-xylulose 5-phosphate</name>
        <dbReference type="ChEBI" id="CHEBI:57792"/>
    </ligand>
</feature>
<dbReference type="InterPro" id="IPR036291">
    <property type="entry name" value="NAD(P)-bd_dom_sf"/>
</dbReference>
<accession>A0A3G9GBW4</accession>
<proteinExistence type="inferred from homology"/>
<feature type="binding site" evidence="9">
    <location>
        <position position="126"/>
    </location>
    <ligand>
        <name>NADPH</name>
        <dbReference type="ChEBI" id="CHEBI:57783"/>
    </ligand>
</feature>
<organism evidence="13 14">
    <name type="scientific">Asticcacaulis excentricus</name>
    <dbReference type="NCBI Taxonomy" id="78587"/>
    <lineage>
        <taxon>Bacteria</taxon>
        <taxon>Pseudomonadati</taxon>
        <taxon>Pseudomonadota</taxon>
        <taxon>Alphaproteobacteria</taxon>
        <taxon>Caulobacterales</taxon>
        <taxon>Caulobacteraceae</taxon>
        <taxon>Asticcacaulis</taxon>
    </lineage>
</organism>
<feature type="binding site" evidence="9">
    <location>
        <position position="151"/>
    </location>
    <ligand>
        <name>1-deoxy-D-xylulose 5-phosphate</name>
        <dbReference type="ChEBI" id="CHEBI:57792"/>
    </ligand>
</feature>
<comment type="function">
    <text evidence="9">Catalyzes the NADPH-dependent rearrangement and reduction of 1-deoxy-D-xylulose-5-phosphate (DXP) to 2-C-methyl-D-erythritol 4-phosphate (MEP).</text>
</comment>
<feature type="binding site" evidence="9">
    <location>
        <position position="221"/>
    </location>
    <ligand>
        <name>1-deoxy-D-xylulose 5-phosphate</name>
        <dbReference type="ChEBI" id="CHEBI:57792"/>
    </ligand>
</feature>
<dbReference type="InterPro" id="IPR036169">
    <property type="entry name" value="DXPR_C_sf"/>
</dbReference>
<keyword evidence="7 9" id="KW-0414">Isoprene biosynthesis</keyword>
<feature type="binding site" evidence="9">
    <location>
        <position position="41"/>
    </location>
    <ligand>
        <name>NADPH</name>
        <dbReference type="ChEBI" id="CHEBI:57783"/>
    </ligand>
</feature>
<evidence type="ECO:0000256" key="3">
    <source>
        <dbReference type="ARBA" id="ARBA00022723"/>
    </source>
</evidence>
<feature type="binding site" evidence="9">
    <location>
        <position position="13"/>
    </location>
    <ligand>
        <name>NADPH</name>
        <dbReference type="ChEBI" id="CHEBI:57783"/>
    </ligand>
</feature>
<keyword evidence="6 9" id="KW-0464">Manganese</keyword>
<evidence type="ECO:0000259" key="12">
    <source>
        <dbReference type="Pfam" id="PF13288"/>
    </source>
</evidence>
<dbReference type="PANTHER" id="PTHR30525">
    <property type="entry name" value="1-DEOXY-D-XYLULOSE 5-PHOSPHATE REDUCTOISOMERASE"/>
    <property type="match status" value="1"/>
</dbReference>
<feature type="binding site" evidence="9">
    <location>
        <position position="124"/>
    </location>
    <ligand>
        <name>NADPH</name>
        <dbReference type="ChEBI" id="CHEBI:57783"/>
    </ligand>
</feature>
<dbReference type="Gene3D" id="3.40.50.720">
    <property type="entry name" value="NAD(P)-binding Rossmann-like Domain"/>
    <property type="match status" value="1"/>
</dbReference>
<evidence type="ECO:0000259" key="10">
    <source>
        <dbReference type="Pfam" id="PF02670"/>
    </source>
</evidence>
<dbReference type="GO" id="GO:0016853">
    <property type="term" value="F:isomerase activity"/>
    <property type="evidence" value="ECO:0007669"/>
    <property type="project" value="UniProtKB-KW"/>
</dbReference>
<evidence type="ECO:0000313" key="14">
    <source>
        <dbReference type="Proteomes" id="UP000278756"/>
    </source>
</evidence>
<dbReference type="PANTHER" id="PTHR30525:SF0">
    <property type="entry name" value="1-DEOXY-D-XYLULOSE 5-PHOSPHATE REDUCTOISOMERASE, CHLOROPLASTIC"/>
    <property type="match status" value="1"/>
</dbReference>
<evidence type="ECO:0000256" key="4">
    <source>
        <dbReference type="ARBA" id="ARBA00022857"/>
    </source>
</evidence>
<feature type="binding site" evidence="9">
    <location>
        <position position="125"/>
    </location>
    <ligand>
        <name>1-deoxy-D-xylulose 5-phosphate</name>
        <dbReference type="ChEBI" id="CHEBI:57792"/>
    </ligand>
</feature>